<evidence type="ECO:0000313" key="2">
    <source>
        <dbReference type="EMBL" id="KHG27895.1"/>
    </source>
</evidence>
<dbReference type="AlphaFoldDB" id="A0A0B0PS91"/>
<name>A0A0B0PS91_GOSAR</name>
<dbReference type="EMBL" id="KN411039">
    <property type="protein sequence ID" value="KHG18641.1"/>
    <property type="molecule type" value="Genomic_DNA"/>
</dbReference>
<dbReference type="Proteomes" id="UP000032142">
    <property type="component" value="Unassembled WGS sequence"/>
</dbReference>
<proteinExistence type="predicted"/>
<accession>A0A0B0PS91</accession>
<evidence type="ECO:0000313" key="1">
    <source>
        <dbReference type="EMBL" id="KHG18641.1"/>
    </source>
</evidence>
<protein>
    <submittedName>
        <fullName evidence="2">Uncharacterized protein</fullName>
    </submittedName>
</protein>
<gene>
    <name evidence="2" type="ORF">F383_15976</name>
    <name evidence="1" type="ORF">F383_26295</name>
</gene>
<reference evidence="3" key="2">
    <citation type="submission" date="2014-09" db="EMBL/GenBank/DDBJ databases">
        <authorList>
            <person name="Mudge J."/>
            <person name="Ramaraj T."/>
            <person name="Lindquist I.E."/>
            <person name="Bharti A.K."/>
            <person name="Sundararajan A."/>
            <person name="Cameron C.T."/>
            <person name="Woodward J.E."/>
            <person name="May G.D."/>
            <person name="Brubaker C."/>
            <person name="Broadhvest J."/>
            <person name="Wilkins T.A."/>
        </authorList>
    </citation>
    <scope>NUCLEOTIDE SEQUENCE</scope>
    <source>
        <strain evidence="3">cv. AKA8401</strain>
    </source>
</reference>
<reference evidence="2" key="1">
    <citation type="submission" date="2014-09" db="EMBL/GenBank/DDBJ databases">
        <title>G. arboreum L. cv. AKA8401 A2 genome assembly version 1.0.</title>
        <authorList>
            <person name="Mudge J."/>
            <person name="Ramaraj T."/>
            <person name="Lindquist I.E."/>
            <person name="Bharti A.K."/>
            <person name="Sundararajan A."/>
            <person name="Cameron C.T."/>
            <person name="Woodward J.E."/>
            <person name="May G.D."/>
            <person name="Brubaker C."/>
            <person name="Broadhvest J."/>
            <person name="Wilkins T.A."/>
        </authorList>
    </citation>
    <scope>NUCLEOTIDE SEQUENCE</scope>
</reference>
<organism evidence="2 3">
    <name type="scientific">Gossypium arboreum</name>
    <name type="common">Tree cotton</name>
    <name type="synonym">Gossypium nanking</name>
    <dbReference type="NCBI Taxonomy" id="29729"/>
    <lineage>
        <taxon>Eukaryota</taxon>
        <taxon>Viridiplantae</taxon>
        <taxon>Streptophyta</taxon>
        <taxon>Embryophyta</taxon>
        <taxon>Tracheophyta</taxon>
        <taxon>Spermatophyta</taxon>
        <taxon>Magnoliopsida</taxon>
        <taxon>eudicotyledons</taxon>
        <taxon>Gunneridae</taxon>
        <taxon>Pentapetalae</taxon>
        <taxon>rosids</taxon>
        <taxon>malvids</taxon>
        <taxon>Malvales</taxon>
        <taxon>Malvaceae</taxon>
        <taxon>Malvoideae</taxon>
        <taxon>Gossypium</taxon>
    </lineage>
</organism>
<evidence type="ECO:0000313" key="3">
    <source>
        <dbReference type="Proteomes" id="UP000032142"/>
    </source>
</evidence>
<sequence length="50" mass="5076">MLCRGKERSPALASGHGTCEKFSDGRVVGVDGGLKSGDGVSEALITEAEP</sequence>
<keyword evidence="3" id="KW-1185">Reference proteome</keyword>
<dbReference type="EMBL" id="KN442805">
    <property type="protein sequence ID" value="KHG27895.1"/>
    <property type="molecule type" value="Genomic_DNA"/>
</dbReference>